<sequence length="418" mass="46650">MGFQRTLLSKIMSQVKLFHNSDPVKIQLRNETNRSVSLTDYVAEKCPSLVGPKAVYHPTSYLFNGHLQTGYAAYHNYSPTAHEVIYERELVDTPDGGIFSLDWTPTKEGLENDQTPTLVVLHGLTGGSDESYIRCILEIVTYPPFNYRAVVMNSRGCANTDILTPHIYSGGYTNDLRTALKHIQSRLAPGTPLVGIGFSLGSNVLVKYLGEEGDKTPFKAAISVANPFDFRSSMDRLDESFIGKNVYSVAMANNLKKAFGKHLDTLAKGGKINPDEIMSSKTMRQFDDACTRKMFDFTTVNNYYRDASSCRFIEHVKVPLLCLNALDDPIAHGICIPYDEIKTNPNIVLATTKYGGHIGWFEHNAYPTRWMAKPLTEFIVAMFQAFDVRDNQGDKLEPANIDDTIDQIQSHVSHGKTA</sequence>
<dbReference type="Gene3D" id="3.40.50.1820">
    <property type="entry name" value="alpha/beta hydrolase"/>
    <property type="match status" value="1"/>
</dbReference>
<dbReference type="EMBL" id="JAEPRE010000047">
    <property type="protein sequence ID" value="KAG2234729.1"/>
    <property type="molecule type" value="Genomic_DNA"/>
</dbReference>
<dbReference type="GO" id="GO:0047372">
    <property type="term" value="F:monoacylglycerol lipase activity"/>
    <property type="evidence" value="ECO:0007669"/>
    <property type="project" value="TreeGrafter"/>
</dbReference>
<reference evidence="4" key="1">
    <citation type="submission" date="2021-01" db="EMBL/GenBank/DDBJ databases">
        <title>Metabolic potential, ecology and presence of endohyphal bacteria is reflected in genomic diversity of Mucoromycotina.</title>
        <authorList>
            <person name="Muszewska A."/>
            <person name="Okrasinska A."/>
            <person name="Steczkiewicz K."/>
            <person name="Drgas O."/>
            <person name="Orlowska M."/>
            <person name="Perlinska-Lenart U."/>
            <person name="Aleksandrzak-Piekarczyk T."/>
            <person name="Szatraj K."/>
            <person name="Zielenkiewicz U."/>
            <person name="Pilsyk S."/>
            <person name="Malc E."/>
            <person name="Mieczkowski P."/>
            <person name="Kruszewska J.S."/>
            <person name="Biernat P."/>
            <person name="Pawlowska J."/>
        </authorList>
    </citation>
    <scope>NUCLEOTIDE SEQUENCE</scope>
    <source>
        <strain evidence="4">WA0000018081</strain>
    </source>
</reference>
<organism evidence="4 5">
    <name type="scientific">Thamnidium elegans</name>
    <dbReference type="NCBI Taxonomy" id="101142"/>
    <lineage>
        <taxon>Eukaryota</taxon>
        <taxon>Fungi</taxon>
        <taxon>Fungi incertae sedis</taxon>
        <taxon>Mucoromycota</taxon>
        <taxon>Mucoromycotina</taxon>
        <taxon>Mucoromycetes</taxon>
        <taxon>Mucorales</taxon>
        <taxon>Mucorineae</taxon>
        <taxon>Mucoraceae</taxon>
        <taxon>Thamnidium</taxon>
    </lineage>
</organism>
<feature type="active site" description="Charge relay system" evidence="2">
    <location>
        <position position="199"/>
    </location>
</feature>
<dbReference type="InterPro" id="IPR012020">
    <property type="entry name" value="ABHD4"/>
</dbReference>
<comment type="caution">
    <text evidence="4">The sequence shown here is derived from an EMBL/GenBank/DDBJ whole genome shotgun (WGS) entry which is preliminary data.</text>
</comment>
<dbReference type="SUPFAM" id="SSF53474">
    <property type="entry name" value="alpha/beta-Hydrolases"/>
    <property type="match status" value="1"/>
</dbReference>
<dbReference type="GO" id="GO:0051793">
    <property type="term" value="P:medium-chain fatty acid catabolic process"/>
    <property type="evidence" value="ECO:0007669"/>
    <property type="project" value="TreeGrafter"/>
</dbReference>
<evidence type="ECO:0000313" key="5">
    <source>
        <dbReference type="Proteomes" id="UP000613177"/>
    </source>
</evidence>
<dbReference type="PANTHER" id="PTHR10794">
    <property type="entry name" value="ABHYDROLASE DOMAIN-CONTAINING PROTEIN"/>
    <property type="match status" value="1"/>
</dbReference>
<dbReference type="AlphaFoldDB" id="A0A8H7W173"/>
<dbReference type="PIRSF" id="PIRSF005211">
    <property type="entry name" value="Ab_hydro_YheT"/>
    <property type="match status" value="1"/>
</dbReference>
<feature type="active site" description="Charge relay system" evidence="2">
    <location>
        <position position="328"/>
    </location>
</feature>
<dbReference type="GO" id="GO:0008126">
    <property type="term" value="F:acetylesterase activity"/>
    <property type="evidence" value="ECO:0007669"/>
    <property type="project" value="TreeGrafter"/>
</dbReference>
<evidence type="ECO:0000256" key="2">
    <source>
        <dbReference type="PIRSR" id="PIRSR005211-1"/>
    </source>
</evidence>
<gene>
    <name evidence="4" type="ORF">INT48_004167</name>
</gene>
<dbReference type="InterPro" id="IPR050960">
    <property type="entry name" value="AB_hydrolase_4_sf"/>
</dbReference>
<evidence type="ECO:0000259" key="3">
    <source>
        <dbReference type="Pfam" id="PF00561"/>
    </source>
</evidence>
<name>A0A8H7W173_9FUNG</name>
<evidence type="ECO:0000256" key="1">
    <source>
        <dbReference type="ARBA" id="ARBA00010884"/>
    </source>
</evidence>
<dbReference type="InterPro" id="IPR000073">
    <property type="entry name" value="AB_hydrolase_1"/>
</dbReference>
<dbReference type="InterPro" id="IPR029058">
    <property type="entry name" value="AB_hydrolase_fold"/>
</dbReference>
<comment type="similarity">
    <text evidence="1">Belongs to the AB hydrolase superfamily. AB hydrolase 4 family.</text>
</comment>
<feature type="active site" description="Charge relay system" evidence="2">
    <location>
        <position position="357"/>
    </location>
</feature>
<keyword evidence="5" id="KW-1185">Reference proteome</keyword>
<evidence type="ECO:0000313" key="4">
    <source>
        <dbReference type="EMBL" id="KAG2234729.1"/>
    </source>
</evidence>
<accession>A0A8H7W173</accession>
<dbReference type="Proteomes" id="UP000613177">
    <property type="component" value="Unassembled WGS sequence"/>
</dbReference>
<protein>
    <recommendedName>
        <fullName evidence="3">AB hydrolase-1 domain-containing protein</fullName>
    </recommendedName>
</protein>
<dbReference type="GO" id="GO:0051792">
    <property type="term" value="P:medium-chain fatty acid biosynthetic process"/>
    <property type="evidence" value="ECO:0007669"/>
    <property type="project" value="TreeGrafter"/>
</dbReference>
<dbReference type="PANTHER" id="PTHR10794:SF63">
    <property type="entry name" value="ALPHA_BETA HYDROLASE 1, ISOFORM A"/>
    <property type="match status" value="1"/>
</dbReference>
<dbReference type="Pfam" id="PF00561">
    <property type="entry name" value="Abhydrolase_1"/>
    <property type="match status" value="1"/>
</dbReference>
<dbReference type="OrthoDB" id="5954035at2759"/>
<proteinExistence type="inferred from homology"/>
<feature type="domain" description="AB hydrolase-1" evidence="3">
    <location>
        <begin position="116"/>
        <end position="239"/>
    </location>
</feature>